<feature type="repeat" description="ANK" evidence="3">
    <location>
        <begin position="942"/>
        <end position="974"/>
    </location>
</feature>
<dbReference type="EMBL" id="FWEW01003471">
    <property type="protein sequence ID" value="SLM39207.1"/>
    <property type="molecule type" value="Genomic_DNA"/>
</dbReference>
<dbReference type="SUPFAM" id="SSF48403">
    <property type="entry name" value="Ankyrin repeat"/>
    <property type="match status" value="1"/>
</dbReference>
<evidence type="ECO:0000313" key="7">
    <source>
        <dbReference type="Proteomes" id="UP000192927"/>
    </source>
</evidence>
<dbReference type="Gene3D" id="1.25.40.20">
    <property type="entry name" value="Ankyrin repeat-containing domain"/>
    <property type="match status" value="3"/>
</dbReference>
<keyword evidence="2 3" id="KW-0040">ANK repeat</keyword>
<dbReference type="PROSITE" id="PS50297">
    <property type="entry name" value="ANK_REP_REGION"/>
    <property type="match status" value="5"/>
</dbReference>
<dbReference type="InterPro" id="IPR036770">
    <property type="entry name" value="Ankyrin_rpt-contain_sf"/>
</dbReference>
<evidence type="ECO:0000256" key="1">
    <source>
        <dbReference type="ARBA" id="ARBA00022737"/>
    </source>
</evidence>
<evidence type="ECO:0000313" key="6">
    <source>
        <dbReference type="EMBL" id="SLM39207.1"/>
    </source>
</evidence>
<protein>
    <submittedName>
        <fullName evidence="6">Ankyrin repeat-containing domain</fullName>
    </submittedName>
</protein>
<feature type="repeat" description="ANK" evidence="3">
    <location>
        <begin position="705"/>
        <end position="737"/>
    </location>
</feature>
<dbReference type="InterPro" id="IPR002110">
    <property type="entry name" value="Ankyrin_rpt"/>
</dbReference>
<dbReference type="SMART" id="SM00248">
    <property type="entry name" value="ANK"/>
    <property type="match status" value="9"/>
</dbReference>
<dbReference type="InterPro" id="IPR054471">
    <property type="entry name" value="GPIID_WHD"/>
</dbReference>
<dbReference type="PANTHER" id="PTHR24198">
    <property type="entry name" value="ANKYRIN REPEAT AND PROTEIN KINASE DOMAIN-CONTAINING PROTEIN"/>
    <property type="match status" value="1"/>
</dbReference>
<dbReference type="PANTHER" id="PTHR24198:SF165">
    <property type="entry name" value="ANKYRIN REPEAT-CONTAINING PROTEIN-RELATED"/>
    <property type="match status" value="1"/>
</dbReference>
<proteinExistence type="predicted"/>
<name>A0A1W5D7T7_9LECA</name>
<evidence type="ECO:0000259" key="4">
    <source>
        <dbReference type="Pfam" id="PF22939"/>
    </source>
</evidence>
<keyword evidence="7" id="KW-1185">Reference proteome</keyword>
<dbReference type="InterPro" id="IPR027417">
    <property type="entry name" value="P-loop_NTPase"/>
</dbReference>
<dbReference type="Gene3D" id="3.40.50.300">
    <property type="entry name" value="P-loop containing nucleotide triphosphate hydrolases"/>
    <property type="match status" value="1"/>
</dbReference>
<sequence length="1242" mass="139747">MDPLSVVASVLGLTDIALRTTSALIDFVQDTKNASTERRLLAEEAYSLSGLLERLRDRAQNTSLDEKWLQNRTDILRQFQRTYDDLAKSLKVDVSTGQIIPESRFRAIRIATKWSFTKSEIYTLLERINRLQQYINTLLLEDQHMLLEQMNKKQEEGSNKKQKVALLAWLCPLQMNQVHQAISDRTEEGSGAWFLTSIVANHLRHQQSESSNDDKIGVAIAYLKYNDPEQTLNNLFSSLLKQLVEEQDNVPDMLQALYERHCDYKTSLSLDGIAEALKTTAKIYTKVFFIIDGLDECNEENRWGLIEQLRQFHGIVHIVITSRFLDSIQEELEDFEQLEVNAHRSDIELFIDRQIRKNRNLRRVVQKNPTMRDDIKEGVVKTAENMFLLARLHVDALANAAALSVRHVRNKLQTLPTTLSDTYDEAMQRIQNQEPDRKEVALKTLAWVSYAFRSLSLRELQHAVAIKPGDTYLDEELVMDGSSITALCAGLVIVDQRSSLVNLVHYTTKHYFEQNRSVTFPNFHATITMSCATYLTLDMLKDIEIWKILRDFPLAGYAAQYMADHARENPEESLEPSVLETICQLLSHPAKRRPLLALLDSLDIVRSGFYPADEVALSSQQDATLDQDVGSQLETLVENMMQISDNGSHAVTETEESNAVYLETQVEASRIPEVTALHLAASMGLAKVAAMLLKETPNIDAVDETGNTALTMAIDKGFEKAVEFLITSGACVDLRHTHGRQILLLATERDWNTVGEVIAQRAELITLEEQSSTTQDQVQLLLATYHGDDKAVRQLIDQASTDLKEKDRDIGISALLIAVERGHLEIVDHLLMAGINIDSRDSTGQTSLHRVTRRKSEMAMKHLLKRGATVDLMDDTGRTAFSANARSCGDFYLKILLDAGADPNTKGHDGISELYQAAAENEVDYVKVLLRCGTDPSIKTRYGWTPLHWAANNGHIEVVKLLIEAGAALSPLSDQNSTPLDMALRANQFVIVDLLTRAGAKENADALSTCDTITPTEALEELKSSGHLIDIYSVPNLIPVDNSSPPNKLSLVFDKPLGEGLVFGQFVYPSNFPGTRNYYYHISHPLDAPVTSISIRSTNRRADMADYPIGVEKFFPTNILHELIRFATDYQELELRARSHTALYDVVKMQRVWTGNWKAHREGEGTLELLFRTTPDWSKGEDDGNQWITDDGTLLAKSGDCSGAPILTFECGLERHMQDLLVACWVAKLWSEKVTVRKNRRT</sequence>
<evidence type="ECO:0000256" key="2">
    <source>
        <dbReference type="ARBA" id="ARBA00023043"/>
    </source>
</evidence>
<dbReference type="PRINTS" id="PR01415">
    <property type="entry name" value="ANKYRIN"/>
</dbReference>
<dbReference type="Pfam" id="PF22939">
    <property type="entry name" value="WHD_GPIID"/>
    <property type="match status" value="1"/>
</dbReference>
<accession>A0A1W5D7T7</accession>
<dbReference type="Proteomes" id="UP000192927">
    <property type="component" value="Unassembled WGS sequence"/>
</dbReference>
<feature type="repeat" description="ANK" evidence="3">
    <location>
        <begin position="672"/>
        <end position="704"/>
    </location>
</feature>
<feature type="domain" description="GPI inositol-deacylase winged helix" evidence="4">
    <location>
        <begin position="437"/>
        <end position="513"/>
    </location>
</feature>
<reference evidence="7" key="1">
    <citation type="submission" date="2017-03" db="EMBL/GenBank/DDBJ databases">
        <authorList>
            <person name="Sharma R."/>
            <person name="Thines M."/>
        </authorList>
    </citation>
    <scope>NUCLEOTIDE SEQUENCE [LARGE SCALE GENOMIC DNA]</scope>
</reference>
<organism evidence="6 7">
    <name type="scientific">Lasallia pustulata</name>
    <dbReference type="NCBI Taxonomy" id="136370"/>
    <lineage>
        <taxon>Eukaryota</taxon>
        <taxon>Fungi</taxon>
        <taxon>Dikarya</taxon>
        <taxon>Ascomycota</taxon>
        <taxon>Pezizomycotina</taxon>
        <taxon>Lecanoromycetes</taxon>
        <taxon>OSLEUM clade</taxon>
        <taxon>Umbilicariomycetidae</taxon>
        <taxon>Umbilicariales</taxon>
        <taxon>Umbilicariaceae</taxon>
        <taxon>Lasallia</taxon>
    </lineage>
</organism>
<feature type="repeat" description="ANK" evidence="3">
    <location>
        <begin position="810"/>
        <end position="842"/>
    </location>
</feature>
<feature type="repeat" description="ANK" evidence="3">
    <location>
        <begin position="909"/>
        <end position="941"/>
    </location>
</feature>
<keyword evidence="1" id="KW-0677">Repeat</keyword>
<dbReference type="AlphaFoldDB" id="A0A1W5D7T7"/>
<dbReference type="Pfam" id="PF12796">
    <property type="entry name" value="Ank_2"/>
    <property type="match status" value="3"/>
</dbReference>
<feature type="repeat" description="ANK" evidence="3">
    <location>
        <begin position="843"/>
        <end position="875"/>
    </location>
</feature>
<evidence type="ECO:0000256" key="3">
    <source>
        <dbReference type="PROSITE-ProRule" id="PRU00023"/>
    </source>
</evidence>
<feature type="domain" description="Nephrocystin 3-like N-terminal" evidence="5">
    <location>
        <begin position="188"/>
        <end position="323"/>
    </location>
</feature>
<dbReference type="PROSITE" id="PS50088">
    <property type="entry name" value="ANK_REPEAT"/>
    <property type="match status" value="6"/>
</dbReference>
<dbReference type="Pfam" id="PF24883">
    <property type="entry name" value="NPHP3_N"/>
    <property type="match status" value="1"/>
</dbReference>
<evidence type="ECO:0000259" key="5">
    <source>
        <dbReference type="Pfam" id="PF24883"/>
    </source>
</evidence>
<dbReference type="InterPro" id="IPR056884">
    <property type="entry name" value="NPHP3-like_N"/>
</dbReference>